<sequence>MNNDIVILSSSTDFTKKYCNLLKKKNLDYPIFEATGDKALEIGMQCIAQGTKVIITRGKNLNILRKNTNAALIDVRYTYEDVHFSLKKAKQYSNKIAYFGFDLAYEAALKFKNISGEDFLLVKPDSVENIDKMVKKLSNQGIDIFIGGITVARAAKKYGVKNIMIQVDNASLEIALNDAISVLNFELERRKSYETIKQILNSTGEGIIGIDQYCEITYINNRAKKLLTDENNNLLIDQILNLSKLKDTVKHGSAAYNELLEIGNNSLILSSRPIKIDDNIFGAVATIQKSDYIQTAEKEIRKKLNAKGHIAKKTFNDIIGKSQILSVAIKKAKKFAKSDSTILITGKSGTGKEIFAQSIHNYSERRNEPFVAINCAALPKSILESELFGYVKGAFTGARPEGKAGIFELAHNGTVFLDELGEMSEDIQIKLLRVIQEKEIIRIGDDKVIPIDVRIISATNKNLLQRIEENKFREDLYYRLCVLELELPTLEERKEDIPLLVKHFILKNAPDIKITSEAYKLLQRISYQGNIRHLNNIIERLIALCDNNIIDEYLVSEVLKLKPNNSEKIFLHPHSEEKNDNTSEIIKIENQLIKDSLKKHNGNKTKVAKELGMSYTTLWRRLKKI</sequence>
<evidence type="ECO:0000256" key="2">
    <source>
        <dbReference type="ARBA" id="ARBA00022840"/>
    </source>
</evidence>
<dbReference type="PANTHER" id="PTHR32071:SF57">
    <property type="entry name" value="C4-DICARBOXYLATE TRANSPORT TRANSCRIPTIONAL REGULATORY PROTEIN DCTD"/>
    <property type="match status" value="1"/>
</dbReference>
<dbReference type="GO" id="GO:0006355">
    <property type="term" value="P:regulation of DNA-templated transcription"/>
    <property type="evidence" value="ECO:0007669"/>
    <property type="project" value="InterPro"/>
</dbReference>
<dbReference type="SUPFAM" id="SSF46689">
    <property type="entry name" value="Homeodomain-like"/>
    <property type="match status" value="1"/>
</dbReference>
<dbReference type="CDD" id="cd00009">
    <property type="entry name" value="AAA"/>
    <property type="match status" value="1"/>
</dbReference>
<dbReference type="PROSITE" id="PS00676">
    <property type="entry name" value="SIGMA54_INTERACT_2"/>
    <property type="match status" value="1"/>
</dbReference>
<dbReference type="AlphaFoldDB" id="A0A0E3GSG1"/>
<proteinExistence type="predicted"/>
<dbReference type="GO" id="GO:0000156">
    <property type="term" value="F:phosphorelay response regulator activity"/>
    <property type="evidence" value="ECO:0007669"/>
    <property type="project" value="InterPro"/>
</dbReference>
<dbReference type="Pfam" id="PF06506">
    <property type="entry name" value="PrpR_N"/>
    <property type="match status" value="1"/>
</dbReference>
<keyword evidence="4" id="KW-0804">Transcription</keyword>
<dbReference type="InterPro" id="IPR009057">
    <property type="entry name" value="Homeodomain-like_sf"/>
</dbReference>
<protein>
    <submittedName>
        <fullName evidence="6">Transcriptional regulator</fullName>
    </submittedName>
</protein>
<reference evidence="6 7" key="1">
    <citation type="journal article" date="2015" name="J. Biotechnol.">
        <title>Complete genome sequence of a malodorant-producing acetogen, Clostridium scatologenes ATCC 25775(T).</title>
        <authorList>
            <person name="Zhu Z."/>
            <person name="Guo T."/>
            <person name="Zheng H."/>
            <person name="Song T."/>
            <person name="Ouyang P."/>
            <person name="Xie J."/>
        </authorList>
    </citation>
    <scope>NUCLEOTIDE SEQUENCE [LARGE SCALE GENOMIC DNA]</scope>
    <source>
        <strain evidence="6 7">ATCC 25775</strain>
    </source>
</reference>
<dbReference type="GO" id="GO:0005524">
    <property type="term" value="F:ATP binding"/>
    <property type="evidence" value="ECO:0007669"/>
    <property type="project" value="UniProtKB-KW"/>
</dbReference>
<dbReference type="PRINTS" id="PR01590">
    <property type="entry name" value="HTHFIS"/>
</dbReference>
<dbReference type="SUPFAM" id="SSF159800">
    <property type="entry name" value="PrpR receptor domain-like"/>
    <property type="match status" value="1"/>
</dbReference>
<dbReference type="InterPro" id="IPR002078">
    <property type="entry name" value="Sigma_54_int"/>
</dbReference>
<dbReference type="Pfam" id="PF25601">
    <property type="entry name" value="AAA_lid_14"/>
    <property type="match status" value="1"/>
</dbReference>
<dbReference type="InterPro" id="IPR010524">
    <property type="entry name" value="Sig_transdc_resp-reg_PrpR_N"/>
</dbReference>
<feature type="domain" description="Sigma-54 factor interaction" evidence="5">
    <location>
        <begin position="318"/>
        <end position="543"/>
    </location>
</feature>
<dbReference type="Gene3D" id="3.40.50.300">
    <property type="entry name" value="P-loop containing nucleotide triphosphate hydrolases"/>
    <property type="match status" value="1"/>
</dbReference>
<dbReference type="KEGG" id="csq:CSCA_4886"/>
<dbReference type="InterPro" id="IPR003593">
    <property type="entry name" value="AAA+_ATPase"/>
</dbReference>
<dbReference type="Gene3D" id="1.10.8.60">
    <property type="match status" value="1"/>
</dbReference>
<keyword evidence="2" id="KW-0067">ATP-binding</keyword>
<name>A0A0E3GSG1_CLOSL</name>
<dbReference type="Gene3D" id="1.10.10.60">
    <property type="entry name" value="Homeodomain-like"/>
    <property type="match status" value="1"/>
</dbReference>
<gene>
    <name evidence="6" type="ORF">CSCA_4886</name>
</gene>
<evidence type="ECO:0000256" key="4">
    <source>
        <dbReference type="ARBA" id="ARBA00023163"/>
    </source>
</evidence>
<dbReference type="InterPro" id="IPR027417">
    <property type="entry name" value="P-loop_NTPase"/>
</dbReference>
<keyword evidence="1" id="KW-0547">Nucleotide-binding</keyword>
<dbReference type="InterPro" id="IPR025943">
    <property type="entry name" value="Sigma_54_int_dom_ATP-bd_2"/>
</dbReference>
<evidence type="ECO:0000256" key="3">
    <source>
        <dbReference type="ARBA" id="ARBA00023015"/>
    </source>
</evidence>
<dbReference type="PROSITE" id="PS50045">
    <property type="entry name" value="SIGMA54_INTERACT_4"/>
    <property type="match status" value="1"/>
</dbReference>
<dbReference type="Proteomes" id="UP000033115">
    <property type="component" value="Chromosome"/>
</dbReference>
<keyword evidence="7" id="KW-1185">Reference proteome</keyword>
<dbReference type="Gene3D" id="3.40.50.2300">
    <property type="match status" value="1"/>
</dbReference>
<dbReference type="PANTHER" id="PTHR32071">
    <property type="entry name" value="TRANSCRIPTIONAL REGULATORY PROTEIN"/>
    <property type="match status" value="1"/>
</dbReference>
<dbReference type="Pfam" id="PF02954">
    <property type="entry name" value="HTH_8"/>
    <property type="match status" value="1"/>
</dbReference>
<keyword evidence="3" id="KW-0805">Transcription regulation</keyword>
<evidence type="ECO:0000259" key="5">
    <source>
        <dbReference type="PROSITE" id="PS50045"/>
    </source>
</evidence>
<dbReference type="RefSeq" id="WP_029162394.1">
    <property type="nucleotide sequence ID" value="NZ_CP009933.1"/>
</dbReference>
<evidence type="ECO:0000313" key="7">
    <source>
        <dbReference type="Proteomes" id="UP000033115"/>
    </source>
</evidence>
<dbReference type="InterPro" id="IPR002197">
    <property type="entry name" value="HTH_Fis"/>
</dbReference>
<dbReference type="HOGENOM" id="CLU_000445_8_5_9"/>
<dbReference type="InterPro" id="IPR058031">
    <property type="entry name" value="AAA_lid_NorR"/>
</dbReference>
<dbReference type="Gene3D" id="3.30.450.20">
    <property type="entry name" value="PAS domain"/>
    <property type="match status" value="1"/>
</dbReference>
<dbReference type="SUPFAM" id="SSF52540">
    <property type="entry name" value="P-loop containing nucleoside triphosphate hydrolases"/>
    <property type="match status" value="1"/>
</dbReference>
<dbReference type="Pfam" id="PF00158">
    <property type="entry name" value="Sigma54_activat"/>
    <property type="match status" value="1"/>
</dbReference>
<dbReference type="SMART" id="SM00382">
    <property type="entry name" value="AAA"/>
    <property type="match status" value="1"/>
</dbReference>
<evidence type="ECO:0000313" key="6">
    <source>
        <dbReference type="EMBL" id="AKA72011.1"/>
    </source>
</evidence>
<dbReference type="FunFam" id="3.40.50.300:FF:000006">
    <property type="entry name" value="DNA-binding transcriptional regulator NtrC"/>
    <property type="match status" value="1"/>
</dbReference>
<dbReference type="Gene3D" id="3.40.50.10660">
    <property type="entry name" value="PrpR receptor domain-like"/>
    <property type="match status" value="1"/>
</dbReference>
<dbReference type="EMBL" id="CP009933">
    <property type="protein sequence ID" value="AKA72011.1"/>
    <property type="molecule type" value="Genomic_DNA"/>
</dbReference>
<evidence type="ECO:0000256" key="1">
    <source>
        <dbReference type="ARBA" id="ARBA00022741"/>
    </source>
</evidence>
<organism evidence="6 7">
    <name type="scientific">Clostridium scatologenes</name>
    <dbReference type="NCBI Taxonomy" id="1548"/>
    <lineage>
        <taxon>Bacteria</taxon>
        <taxon>Bacillati</taxon>
        <taxon>Bacillota</taxon>
        <taxon>Clostridia</taxon>
        <taxon>Eubacteriales</taxon>
        <taxon>Clostridiaceae</taxon>
        <taxon>Clostridium</taxon>
    </lineage>
</organism>
<accession>A0A0E3GSG1</accession>
<dbReference type="GO" id="GO:0043565">
    <property type="term" value="F:sequence-specific DNA binding"/>
    <property type="evidence" value="ECO:0007669"/>
    <property type="project" value="InterPro"/>
</dbReference>